<gene>
    <name evidence="2" type="ORF">L21SP4_00082</name>
</gene>
<dbReference type="EMBL" id="CP010904">
    <property type="protein sequence ID" value="AKJ63369.1"/>
    <property type="molecule type" value="Genomic_DNA"/>
</dbReference>
<dbReference type="RefSeq" id="WP_052880809.1">
    <property type="nucleotide sequence ID" value="NZ_CP010904.1"/>
</dbReference>
<reference evidence="2 3" key="2">
    <citation type="journal article" date="2016" name="ISME J.">
        <title>Characterization of the first cultured representative of Verrucomicrobia subdivision 5 indicates the proposal of a novel phylum.</title>
        <authorList>
            <person name="Spring S."/>
            <person name="Bunk B."/>
            <person name="Sproer C."/>
            <person name="Schumann P."/>
            <person name="Rohde M."/>
            <person name="Tindall B.J."/>
            <person name="Klenk H.P."/>
        </authorList>
    </citation>
    <scope>NUCLEOTIDE SEQUENCE [LARGE SCALE GENOMIC DNA]</scope>
    <source>
        <strain evidence="2 3">L21-Fru-AB</strain>
    </source>
</reference>
<name>A0A0G3EGW6_9BACT</name>
<keyword evidence="3" id="KW-1185">Reference proteome</keyword>
<feature type="signal peptide" evidence="1">
    <location>
        <begin position="1"/>
        <end position="19"/>
    </location>
</feature>
<proteinExistence type="predicted"/>
<dbReference type="PATRIC" id="fig|1609981.3.peg.88"/>
<evidence type="ECO:0000313" key="2">
    <source>
        <dbReference type="EMBL" id="AKJ63369.1"/>
    </source>
</evidence>
<keyword evidence="1" id="KW-0732">Signal</keyword>
<dbReference type="AlphaFoldDB" id="A0A0G3EGW6"/>
<dbReference type="Proteomes" id="UP000035268">
    <property type="component" value="Chromosome"/>
</dbReference>
<dbReference type="KEGG" id="vbl:L21SP4_00082"/>
<sequence precursor="true">MKRGRAVLVVLVAACAVCAEDEAYVLTRGGRRLTGLDVRCDDTGAVTLIKEGGQKLVFPRGRYRSACAPRPAALDEALAALEDGRHAEAERALREISDRYCGLKWDLEALRALVRVGRRRDRHADAARALETLFTRSPRAASDDTLRAAYLDALEHSAEDARIEQEIEHQIRRAGRRRAAAAYRKRAARRYAQGETARARTDRRIVELFFGEPEQVKTGVHE</sequence>
<evidence type="ECO:0000256" key="1">
    <source>
        <dbReference type="SAM" id="SignalP"/>
    </source>
</evidence>
<accession>A0A0G3EGW6</accession>
<organism evidence="2 3">
    <name type="scientific">Kiritimatiella glycovorans</name>
    <dbReference type="NCBI Taxonomy" id="1307763"/>
    <lineage>
        <taxon>Bacteria</taxon>
        <taxon>Pseudomonadati</taxon>
        <taxon>Kiritimatiellota</taxon>
        <taxon>Kiritimatiellia</taxon>
        <taxon>Kiritimatiellales</taxon>
        <taxon>Kiritimatiellaceae</taxon>
        <taxon>Kiritimatiella</taxon>
    </lineage>
</organism>
<protein>
    <submittedName>
        <fullName evidence="2">Uncharacterized protein</fullName>
    </submittedName>
</protein>
<reference evidence="3" key="1">
    <citation type="submission" date="2015-02" db="EMBL/GenBank/DDBJ databases">
        <title>Description and complete genome sequence of the first cultured representative of the subdivision 5 of the Verrucomicrobia phylum.</title>
        <authorList>
            <person name="Spring S."/>
            <person name="Bunk B."/>
            <person name="Sproer C."/>
            <person name="Klenk H.-P."/>
        </authorList>
    </citation>
    <scope>NUCLEOTIDE SEQUENCE [LARGE SCALE GENOMIC DNA]</scope>
    <source>
        <strain evidence="3">L21-Fru-AB</strain>
    </source>
</reference>
<dbReference type="STRING" id="1307763.L21SP4_00082"/>
<feature type="chain" id="PRO_5005184227" evidence="1">
    <location>
        <begin position="20"/>
        <end position="222"/>
    </location>
</feature>
<evidence type="ECO:0000313" key="3">
    <source>
        <dbReference type="Proteomes" id="UP000035268"/>
    </source>
</evidence>